<feature type="region of interest" description="Disordered" evidence="1">
    <location>
        <begin position="483"/>
        <end position="561"/>
    </location>
</feature>
<evidence type="ECO:0000313" key="3">
    <source>
        <dbReference type="EMBL" id="PFH48446.1"/>
    </source>
</evidence>
<feature type="region of interest" description="Disordered" evidence="1">
    <location>
        <begin position="336"/>
        <end position="389"/>
    </location>
</feature>
<feature type="compositionally biased region" description="Low complexity" evidence="1">
    <location>
        <begin position="544"/>
        <end position="556"/>
    </location>
</feature>
<feature type="region of interest" description="Disordered" evidence="1">
    <location>
        <begin position="683"/>
        <end position="710"/>
    </location>
</feature>
<gene>
    <name evidence="3" type="ORF">AMATHDRAFT_5794</name>
</gene>
<feature type="compositionally biased region" description="Polar residues" evidence="1">
    <location>
        <begin position="336"/>
        <end position="354"/>
    </location>
</feature>
<evidence type="ECO:0000313" key="4">
    <source>
        <dbReference type="Proteomes" id="UP000242287"/>
    </source>
</evidence>
<organism evidence="3 4">
    <name type="scientific">Amanita thiersii Skay4041</name>
    <dbReference type="NCBI Taxonomy" id="703135"/>
    <lineage>
        <taxon>Eukaryota</taxon>
        <taxon>Fungi</taxon>
        <taxon>Dikarya</taxon>
        <taxon>Basidiomycota</taxon>
        <taxon>Agaricomycotina</taxon>
        <taxon>Agaricomycetes</taxon>
        <taxon>Agaricomycetidae</taxon>
        <taxon>Agaricales</taxon>
        <taxon>Pluteineae</taxon>
        <taxon>Amanitaceae</taxon>
        <taxon>Amanita</taxon>
    </lineage>
</organism>
<feature type="compositionally biased region" description="Low complexity" evidence="1">
    <location>
        <begin position="365"/>
        <end position="387"/>
    </location>
</feature>
<evidence type="ECO:0000259" key="2">
    <source>
        <dbReference type="Pfam" id="PF12937"/>
    </source>
</evidence>
<dbReference type="AlphaFoldDB" id="A0A2A9NL29"/>
<dbReference type="STRING" id="703135.A0A2A9NL29"/>
<name>A0A2A9NL29_9AGAR</name>
<protein>
    <recommendedName>
        <fullName evidence="2">F-box domain-containing protein</fullName>
    </recommendedName>
</protein>
<feature type="region of interest" description="Disordered" evidence="1">
    <location>
        <begin position="236"/>
        <end position="255"/>
    </location>
</feature>
<dbReference type="Pfam" id="PF12937">
    <property type="entry name" value="F-box-like"/>
    <property type="match status" value="1"/>
</dbReference>
<dbReference type="SUPFAM" id="SSF81383">
    <property type="entry name" value="F-box domain"/>
    <property type="match status" value="1"/>
</dbReference>
<sequence length="832" mass="92456">MISLTSIPQELIEHILVFAASQGDPSAAARLARTCRLFNSRIDNRHLWRLLFLAVFGDPNVQLDEYDWKEGFVMRMQAARLYRGWMLADGGNRTLNQSDNRNDDLNDTNANLHQTLHTLVAAATYENSPMPYLPQSILESESLAHITDNPLHYLSPHSPNTTDSDTLAYPLYVALYTSHVQRCARGEPNNDFQVIEKITSKTSQWVEKVFENGYLPVLNQRLRLFDAWIHRRPRPDTRAPSTIPKRTNHSNVHNRPMAFKNSGIIDDPRWELTPTGRLFYKLALLKGYLPTSTDWYVIHDERDQVRVKARRRVYDMCYLSKDRIWGPFLPINQDLSTTTNSNAQNPSTVPNTMASPSPPEDEQSSSDSSYVPSPSPPSSLSDLSNNDDAADESTQLHFDMLSLLMAGVDTHFLLAQNLIQPESNGDPNATIETMMAPQSQTGNNAHYPNTGISPHKVIPDYPFLAAARFLVEMNMREAFVNEFGSSSEDEDEDDDISDDDEVDLDEESSSPDVDIDVIPSSGNIEAIDQDRTETYQETQVHQDSSNSAQASSPSTADQQARDAILRDKKKEWIETLVDSFSAIEFVRMGPGIGLAGLNFNLGTDGPADKKGKGKETGGGGKYQDGWDWADVEGDWVRVVCWMDYQDLLLHSSGASTALSISTQYVIEEAIRIFPLQLRVTGYDPPPLRPSSSSTTDPPSADPGTLEENHISDASKDQVYDEADDPNAPIWHLPVIHFAGESRLSGAHGEQEAMKRYITGTVRMIGDGAVRWSMSSSRINNAHEAEWGMEGVQVGCAGSVAGVVGMWTGVEHVRGDPIGPCWQWKVGQTAVSD</sequence>
<feature type="compositionally biased region" description="Acidic residues" evidence="1">
    <location>
        <begin position="487"/>
        <end position="515"/>
    </location>
</feature>
<feature type="compositionally biased region" description="Low complexity" evidence="1">
    <location>
        <begin position="689"/>
        <end position="703"/>
    </location>
</feature>
<dbReference type="Gene3D" id="1.20.1280.50">
    <property type="match status" value="1"/>
</dbReference>
<evidence type="ECO:0000256" key="1">
    <source>
        <dbReference type="SAM" id="MobiDB-lite"/>
    </source>
</evidence>
<dbReference type="OrthoDB" id="3036254at2759"/>
<proteinExistence type="predicted"/>
<accession>A0A2A9NL29</accession>
<keyword evidence="4" id="KW-1185">Reference proteome</keyword>
<dbReference type="Proteomes" id="UP000242287">
    <property type="component" value="Unassembled WGS sequence"/>
</dbReference>
<dbReference type="InterPro" id="IPR036047">
    <property type="entry name" value="F-box-like_dom_sf"/>
</dbReference>
<dbReference type="InterPro" id="IPR001810">
    <property type="entry name" value="F-box_dom"/>
</dbReference>
<feature type="domain" description="F-box" evidence="2">
    <location>
        <begin position="5"/>
        <end position="53"/>
    </location>
</feature>
<dbReference type="EMBL" id="KZ302062">
    <property type="protein sequence ID" value="PFH48446.1"/>
    <property type="molecule type" value="Genomic_DNA"/>
</dbReference>
<reference evidence="3 4" key="1">
    <citation type="submission" date="2014-02" db="EMBL/GenBank/DDBJ databases">
        <title>Transposable element dynamics among asymbiotic and ectomycorrhizal Amanita fungi.</title>
        <authorList>
            <consortium name="DOE Joint Genome Institute"/>
            <person name="Hess J."/>
            <person name="Skrede I."/>
            <person name="Wolfe B."/>
            <person name="LaButti K."/>
            <person name="Ohm R.A."/>
            <person name="Grigoriev I.V."/>
            <person name="Pringle A."/>
        </authorList>
    </citation>
    <scope>NUCLEOTIDE SEQUENCE [LARGE SCALE GENOMIC DNA]</scope>
    <source>
        <strain evidence="3 4">SKay4041</strain>
    </source>
</reference>